<dbReference type="InParanoid" id="A0A1E7F311"/>
<feature type="region of interest" description="Disordered" evidence="1">
    <location>
        <begin position="566"/>
        <end position="588"/>
    </location>
</feature>
<evidence type="ECO:0000313" key="3">
    <source>
        <dbReference type="Proteomes" id="UP000095751"/>
    </source>
</evidence>
<reference evidence="2 3" key="1">
    <citation type="submission" date="2016-09" db="EMBL/GenBank/DDBJ databases">
        <title>Extensive genetic diversity and differential bi-allelic expression allows diatom success in the polar Southern Ocean.</title>
        <authorList>
            <consortium name="DOE Joint Genome Institute"/>
            <person name="Mock T."/>
            <person name="Otillar R.P."/>
            <person name="Strauss J."/>
            <person name="Dupont C."/>
            <person name="Frickenhaus S."/>
            <person name="Maumus F."/>
            <person name="Mcmullan M."/>
            <person name="Sanges R."/>
            <person name="Schmutz J."/>
            <person name="Toseland A."/>
            <person name="Valas R."/>
            <person name="Veluchamy A."/>
            <person name="Ward B.J."/>
            <person name="Allen A."/>
            <person name="Barry K."/>
            <person name="Falciatore A."/>
            <person name="Ferrante M."/>
            <person name="Fortunato A.E."/>
            <person name="Gloeckner G."/>
            <person name="Gruber A."/>
            <person name="Hipkin R."/>
            <person name="Janech M."/>
            <person name="Kroth P."/>
            <person name="Leese F."/>
            <person name="Lindquist E."/>
            <person name="Lyon B.R."/>
            <person name="Martin J."/>
            <person name="Mayer C."/>
            <person name="Parker M."/>
            <person name="Quesneville H."/>
            <person name="Raymond J."/>
            <person name="Uhlig C."/>
            <person name="Valentin K.U."/>
            <person name="Worden A.Z."/>
            <person name="Armbrust E.V."/>
            <person name="Bowler C."/>
            <person name="Green B."/>
            <person name="Moulton V."/>
            <person name="Van Oosterhout C."/>
            <person name="Grigoriev I."/>
        </authorList>
    </citation>
    <scope>NUCLEOTIDE SEQUENCE [LARGE SCALE GENOMIC DNA]</scope>
    <source>
        <strain evidence="2 3">CCMP1102</strain>
    </source>
</reference>
<dbReference type="EMBL" id="KV784364">
    <property type="protein sequence ID" value="OEU12527.1"/>
    <property type="molecule type" value="Genomic_DNA"/>
</dbReference>
<gene>
    <name evidence="2" type="ORF">FRACYDRAFT_243779</name>
</gene>
<feature type="region of interest" description="Disordered" evidence="1">
    <location>
        <begin position="134"/>
        <end position="166"/>
    </location>
</feature>
<evidence type="ECO:0000256" key="1">
    <source>
        <dbReference type="SAM" id="MobiDB-lite"/>
    </source>
</evidence>
<dbReference type="Proteomes" id="UP000095751">
    <property type="component" value="Unassembled WGS sequence"/>
</dbReference>
<evidence type="ECO:0000313" key="2">
    <source>
        <dbReference type="EMBL" id="OEU12527.1"/>
    </source>
</evidence>
<dbReference type="OrthoDB" id="10622346at2759"/>
<dbReference type="KEGG" id="fcy:FRACYDRAFT_243779"/>
<feature type="compositionally biased region" description="Low complexity" evidence="1">
    <location>
        <begin position="134"/>
        <end position="143"/>
    </location>
</feature>
<proteinExistence type="predicted"/>
<organism evidence="2 3">
    <name type="scientific">Fragilariopsis cylindrus CCMP1102</name>
    <dbReference type="NCBI Taxonomy" id="635003"/>
    <lineage>
        <taxon>Eukaryota</taxon>
        <taxon>Sar</taxon>
        <taxon>Stramenopiles</taxon>
        <taxon>Ochrophyta</taxon>
        <taxon>Bacillariophyta</taxon>
        <taxon>Bacillariophyceae</taxon>
        <taxon>Bacillariophycidae</taxon>
        <taxon>Bacillariales</taxon>
        <taxon>Bacillariaceae</taxon>
        <taxon>Fragilariopsis</taxon>
    </lineage>
</organism>
<keyword evidence="3" id="KW-1185">Reference proteome</keyword>
<name>A0A1E7F311_9STRA</name>
<accession>A0A1E7F311</accession>
<protein>
    <submittedName>
        <fullName evidence="2">Uncharacterized protein</fullName>
    </submittedName>
</protein>
<dbReference type="AlphaFoldDB" id="A0A1E7F311"/>
<sequence length="673" mass="75839">MMMTQLLRLKRLPRKRPLLNLLRSHEDADDDNLENLDRTLEDMFVRERTTYQNVWTSTTTNNKNGSNSNSVLSLLPLSYSDKRLDRQSRFLLQLLQTLYDVGLTNTSDRVTTERCNAIINRLASTVAVAVATTKTKTASSSSSSDDDDDSNANARSASAKEDNTKNNTIMDHWQRVERARSILECMEIYLPLSLSGQKFPMELPIPNHKTYFSILRMYSSGKQLSSYDANAIISLSEDTTTQTQIQTMNNAPLEAVQIVKRMEESNQLSLIPTSMHWNQVLSCYANSIRRPNRPLEAAKLLYELLSQKQNNTHISDNDNDRGSTRITSKSLVDGSSFSHTLRCCVNESALEEYERSSTSTSSGKNKLLLDQNTSMKEKEKYAKLALGVAQRVWSGLKQQQDESLNPNKTTIGLIVGDNIATDQINGDDSLSSLSSSSATTTAAAAAADNKTSIIGATATAATASTNTNVTVEMNSFHFVHMIRVARNFATLLLIAELEQKQKTNTVDTDIDTSTDIDNNIITEIRQRHEEWIQTKIQECIQKQKVNIYILQEIMYQGEIMNVNHHNKHRNENENDGTSNNNDDNDNDEDKSFEWIKRVMIMPSSSSSLGNSLSSNILHGMNMKWDKEILPALVIESNKKKKKKTKKNNTYATVIQQTRILFKYIPSQWISKAD</sequence>